<feature type="chain" id="PRO_5039253423" description="Lipoprotein" evidence="1">
    <location>
        <begin position="27"/>
        <end position="560"/>
    </location>
</feature>
<organism evidence="2 3">
    <name type="scientific">Paenibacillus pectinilyticus</name>
    <dbReference type="NCBI Taxonomy" id="512399"/>
    <lineage>
        <taxon>Bacteria</taxon>
        <taxon>Bacillati</taxon>
        <taxon>Bacillota</taxon>
        <taxon>Bacilli</taxon>
        <taxon>Bacillales</taxon>
        <taxon>Paenibacillaceae</taxon>
        <taxon>Paenibacillus</taxon>
    </lineage>
</organism>
<reference evidence="3" key="1">
    <citation type="submission" date="2016-05" db="EMBL/GenBank/DDBJ databases">
        <title>Paenibacillus oryzae. sp. nov., isolated from the rice root.</title>
        <authorList>
            <person name="Zhang J."/>
            <person name="Zhang X."/>
        </authorList>
    </citation>
    <scope>NUCLEOTIDE SEQUENCE [LARGE SCALE GENOMIC DNA]</scope>
    <source>
        <strain evidence="3">KCTC13222</strain>
    </source>
</reference>
<accession>A0A1C0ZSU7</accession>
<dbReference type="STRING" id="512399.A8709_05580"/>
<comment type="caution">
    <text evidence="2">The sequence shown here is derived from an EMBL/GenBank/DDBJ whole genome shotgun (WGS) entry which is preliminary data.</text>
</comment>
<evidence type="ECO:0000256" key="1">
    <source>
        <dbReference type="SAM" id="SignalP"/>
    </source>
</evidence>
<sequence>MSHYKKIGLSSIVLFGIALGVTAVSAAAAEPLKVQSETDVAGDLGILQGEGSGLTTDYLEKSTTRLQAAVMSLRLHGLEAEALAYKGTSSFKDVSGVSTANQAMLGYLSMHPELGWQGTAEHMFNPLGSVTAQQVYKVMLESLGYSQGVDFAYADVFDFAAKHGLSQLASVKDFKNLHMATATLEALKVPMKGMTGTLAADLAAKGKLDTAKLDELAKPTLTIKQSDAVGSYLSNDKGMTLYYFSKDVADPNACVGQCLANWPIYNANNFTVPADFHATDFSVITRADGKDQLTYKGWPLYTFIKDVKAGDVLGNNVGKAWFVIKPANGGVALGTKTDLGNYLTDANGMALYYFDKDTKGVSNCSGACLEKWPVFYAPTIEAPAGVNSADFGTLVRSDGRMQTTYKGFPLYYWVNDKKMGDTLGQDVGHVWYVVDPATFAGTKATNTAVKTSKSDSLGTYLVDANGMTLYLFTKDKGDPNSCVGSCLANWPIFYDANLTVSSDLQASDFGVLTRKDGTMQSTYKGWPLYYWVKDHHPGDTTGQNVGKVWFVLDPAQTQAR</sequence>
<dbReference type="RefSeq" id="WP_065857925.1">
    <property type="nucleotide sequence ID" value="NZ_LYPC01000028.1"/>
</dbReference>
<name>A0A1C0ZSU7_9BACL</name>
<evidence type="ECO:0000313" key="3">
    <source>
        <dbReference type="Proteomes" id="UP000093309"/>
    </source>
</evidence>
<dbReference type="InterPro" id="IPR005297">
    <property type="entry name" value="Lipoprotein_repeat"/>
</dbReference>
<dbReference type="PANTHER" id="PTHR39335">
    <property type="entry name" value="BLL4220 PROTEIN"/>
    <property type="match status" value="1"/>
</dbReference>
<dbReference type="PANTHER" id="PTHR39335:SF1">
    <property type="entry name" value="BLL4220 PROTEIN"/>
    <property type="match status" value="1"/>
</dbReference>
<gene>
    <name evidence="2" type="ORF">A8709_05580</name>
</gene>
<protein>
    <recommendedName>
        <fullName evidence="4">Lipoprotein</fullName>
    </recommendedName>
</protein>
<dbReference type="EMBL" id="LYPC01000028">
    <property type="protein sequence ID" value="OCT11155.1"/>
    <property type="molecule type" value="Genomic_DNA"/>
</dbReference>
<dbReference type="GO" id="GO:0043448">
    <property type="term" value="P:alkane catabolic process"/>
    <property type="evidence" value="ECO:0007669"/>
    <property type="project" value="TreeGrafter"/>
</dbReference>
<proteinExistence type="predicted"/>
<dbReference type="AlphaFoldDB" id="A0A1C0ZSU7"/>
<dbReference type="OrthoDB" id="9800666at2"/>
<dbReference type="Proteomes" id="UP000093309">
    <property type="component" value="Unassembled WGS sequence"/>
</dbReference>
<dbReference type="Pfam" id="PF03640">
    <property type="entry name" value="Lipoprotein_15"/>
    <property type="match status" value="6"/>
</dbReference>
<evidence type="ECO:0000313" key="2">
    <source>
        <dbReference type="EMBL" id="OCT11155.1"/>
    </source>
</evidence>
<feature type="signal peptide" evidence="1">
    <location>
        <begin position="1"/>
        <end position="26"/>
    </location>
</feature>
<keyword evidence="3" id="KW-1185">Reference proteome</keyword>
<keyword evidence="1" id="KW-0732">Signal</keyword>
<evidence type="ECO:0008006" key="4">
    <source>
        <dbReference type="Google" id="ProtNLM"/>
    </source>
</evidence>